<dbReference type="Gene3D" id="1.10.1130.10">
    <property type="entry name" value="Flavocytochrome C3, Chain A"/>
    <property type="match status" value="1"/>
</dbReference>
<dbReference type="Gene3D" id="3.90.10.10">
    <property type="entry name" value="Cytochrome C3"/>
    <property type="match status" value="1"/>
</dbReference>
<evidence type="ECO:0000313" key="4">
    <source>
        <dbReference type="Proteomes" id="UP000321436"/>
    </source>
</evidence>
<dbReference type="InterPro" id="IPR051829">
    <property type="entry name" value="Multiheme_Cytochr_ET"/>
</dbReference>
<protein>
    <submittedName>
        <fullName evidence="3">Cytochrome c</fullName>
    </submittedName>
</protein>
<feature type="domain" description="Cytochrome c-552/4" evidence="2">
    <location>
        <begin position="168"/>
        <end position="209"/>
    </location>
</feature>
<organism evidence="3 4">
    <name type="scientific">Chitinophaga cymbidii</name>
    <dbReference type="NCBI Taxonomy" id="1096750"/>
    <lineage>
        <taxon>Bacteria</taxon>
        <taxon>Pseudomonadati</taxon>
        <taxon>Bacteroidota</taxon>
        <taxon>Chitinophagia</taxon>
        <taxon>Chitinophagales</taxon>
        <taxon>Chitinophagaceae</taxon>
        <taxon>Chitinophaga</taxon>
    </lineage>
</organism>
<dbReference type="PANTHER" id="PTHR35038:SF8">
    <property type="entry name" value="C-TYPE POLYHEME CYTOCHROME OMCC"/>
    <property type="match status" value="1"/>
</dbReference>
<reference evidence="3 4" key="1">
    <citation type="submission" date="2019-07" db="EMBL/GenBank/DDBJ databases">
        <title>Whole genome shotgun sequence of Chitinophaga cymbidii NBRC 109752.</title>
        <authorList>
            <person name="Hosoyama A."/>
            <person name="Uohara A."/>
            <person name="Ohji S."/>
            <person name="Ichikawa N."/>
        </authorList>
    </citation>
    <scope>NUCLEOTIDE SEQUENCE [LARGE SCALE GENOMIC DNA]</scope>
    <source>
        <strain evidence="3 4">NBRC 109752</strain>
    </source>
</reference>
<comment type="caution">
    <text evidence="3">The sequence shown here is derived from an EMBL/GenBank/DDBJ whole genome shotgun (WGS) entry which is preliminary data.</text>
</comment>
<dbReference type="PANTHER" id="PTHR35038">
    <property type="entry name" value="DISSIMILATORY SULFITE REDUCTASE SIRA"/>
    <property type="match status" value="1"/>
</dbReference>
<keyword evidence="1" id="KW-0732">Signal</keyword>
<dbReference type="InterPro" id="IPR036280">
    <property type="entry name" value="Multihaem_cyt_sf"/>
</dbReference>
<dbReference type="RefSeq" id="WP_146864565.1">
    <property type="nucleotide sequence ID" value="NZ_BKAU01000004.1"/>
</dbReference>
<name>A0A512RNE6_9BACT</name>
<dbReference type="Pfam" id="PF13435">
    <property type="entry name" value="Cytochrome_C554"/>
    <property type="match status" value="1"/>
</dbReference>
<evidence type="ECO:0000313" key="3">
    <source>
        <dbReference type="EMBL" id="GEP97213.1"/>
    </source>
</evidence>
<evidence type="ECO:0000256" key="1">
    <source>
        <dbReference type="ARBA" id="ARBA00022729"/>
    </source>
</evidence>
<dbReference type="SUPFAM" id="SSF48695">
    <property type="entry name" value="Multiheme cytochromes"/>
    <property type="match status" value="1"/>
</dbReference>
<proteinExistence type="predicted"/>
<dbReference type="OrthoDB" id="9814800at2"/>
<accession>A0A512RNE6</accession>
<sequence length="408" mass="45460">MNKRQLFVSILVIAVAMLSRCAGKKPAGRDARGEQFAAASTCMSCHKDIYESYITTAHYHTSAPASPSTVKGSFDPPHNVFHFANATDVIMERKDSLLFQTAYVDGKPQQQYPFDITIGSGRKAQTYLYWQDKQYFQLPISYFVPVQKWANSPGFPASHPNFSRVIPSTCFGCHSSMVASTEKITGVQRTEEFEKKEAIFGIDCQRCHGPAAEHVNYHTEHPAEKAARFITKINTLANQQQLDMCALCHSGLKPMLRSAFLFKPGDVLADFLLPTVAFPSKPSQLDVHGNQYQLLTASKCFTQSKQMNCSTCHDPHTTERNNMQVFSRRCMSCHQADSGHFCKLKTLPASTLQQNCIDCHMPALPSGSITLLTNGQESPIPDSVRTHLITIYPDATKKILMRMTTGSF</sequence>
<dbReference type="AlphaFoldDB" id="A0A512RNE6"/>
<dbReference type="Proteomes" id="UP000321436">
    <property type="component" value="Unassembled WGS sequence"/>
</dbReference>
<evidence type="ECO:0000259" key="2">
    <source>
        <dbReference type="Pfam" id="PF13435"/>
    </source>
</evidence>
<dbReference type="EMBL" id="BKAU01000004">
    <property type="protein sequence ID" value="GEP97213.1"/>
    <property type="molecule type" value="Genomic_DNA"/>
</dbReference>
<dbReference type="InterPro" id="IPR023155">
    <property type="entry name" value="Cyt_c-552/4"/>
</dbReference>
<keyword evidence="4" id="KW-1185">Reference proteome</keyword>
<gene>
    <name evidence="3" type="primary">mtrA</name>
    <name evidence="3" type="ORF">CCY01nite_34730</name>
</gene>